<dbReference type="InterPro" id="IPR013783">
    <property type="entry name" value="Ig-like_fold"/>
</dbReference>
<dbReference type="PROSITE" id="PS50835">
    <property type="entry name" value="IG_LIKE"/>
    <property type="match status" value="1"/>
</dbReference>
<dbReference type="InterPro" id="IPR007110">
    <property type="entry name" value="Ig-like_dom"/>
</dbReference>
<feature type="compositionally biased region" description="Basic and acidic residues" evidence="8">
    <location>
        <begin position="338"/>
        <end position="381"/>
    </location>
</feature>
<feature type="region of interest" description="Disordered" evidence="8">
    <location>
        <begin position="556"/>
        <end position="702"/>
    </location>
</feature>
<proteinExistence type="inferred from homology"/>
<dbReference type="STRING" id="7102.A0A2A4JUC8"/>
<dbReference type="InterPro" id="IPR039311">
    <property type="entry name" value="FAM187A/B"/>
</dbReference>
<dbReference type="Gene3D" id="2.60.40.10">
    <property type="entry name" value="Immunoglobulins"/>
    <property type="match status" value="1"/>
</dbReference>
<dbReference type="SUPFAM" id="SSF48726">
    <property type="entry name" value="Immunoglobulin"/>
    <property type="match status" value="2"/>
</dbReference>
<keyword evidence="5" id="KW-1133">Transmembrane helix</keyword>
<dbReference type="GO" id="GO:0016020">
    <property type="term" value="C:membrane"/>
    <property type="evidence" value="ECO:0007669"/>
    <property type="project" value="UniProtKB-SubCell"/>
</dbReference>
<sequence>MYNQHILRRVEEINNKSREIYGTVQKDFDTNDYKINSHMYPKGDKRKLSELSHAWRKYYTCSAHLLGTTTKIRVLPNVLLMVFQGSVARLPCNLCAPPGSLPNIKWMFTRHPRKPFGEVETGDRLTIERDTMTIYNVMPSDEGVFWCMLGTGGGGLVLLEITDTEPYTVVKPRTSRGPHAVHKEMYQGVILSTKWSRWSECSVCGKVGRRHRYGMCYVNLDLNLIANFEDDPVTTAAYTTVIELDQKLIELFQAFPTGLPCRSQYLPKTLQAMKALQQRPSEIMIGMCKVPCLVTPTVKIIHPKKSSTKKEPTIKSSNKIEQSRKTSTKTWHTKKLTTKKEHTKMSSKMEHSKFSSPKIEHTKQSSTKIEHTKKTSSETEQTRYSTTKIDHTKPSSLKIGHTKQSSSEIEHTTHSSSETEQSTYSSTKIEHTKQSTSKLEHSKYSSTKIEHSKYSSTKIEHSKQSTSKIEHSKYSSTKIGHTRKLKTKKKHTKKTSVKIIHSTQPSTKIGHTRKLDTKKGHTQTVSFRIEHWTPTITKIEYFKKSSTKIADTKSNTKIADTKSSTKISDTKSSTKISDTKKSSSKISDTNKSSTKIADTKSNTEVPDTKKSSTKISDTKKSSSKKQHTKRPNTQKVRTKKPKRPYTIYIIFNKRSTPTEHPNTPSIESKLTQKAETESARELSSKIKRSTTPGTKEDTETPSTLIKQRNKRYTKNETLNMLQYSLDQSETLFFSLKDMRPQQPPMPVRNTIYAVFQQRIALRCPGTTLRDVPILWKRGTKVLIPRDIDIGSGHRVYINCRDHLVFTTVYYRDEDLYSCWQRGNLAGSVQLVVWAGPEAHWRRPALLGAALALALLLLRLNRRASRNVQRGPLAIPHQLQ</sequence>
<feature type="compositionally biased region" description="Basic residues" evidence="8">
    <location>
        <begin position="480"/>
        <end position="496"/>
    </location>
</feature>
<evidence type="ECO:0000259" key="9">
    <source>
        <dbReference type="PROSITE" id="PS50835"/>
    </source>
</evidence>
<evidence type="ECO:0000313" key="10">
    <source>
        <dbReference type="EMBL" id="PCG75298.1"/>
    </source>
</evidence>
<evidence type="ECO:0000256" key="7">
    <source>
        <dbReference type="ARBA" id="ARBA00023180"/>
    </source>
</evidence>
<keyword evidence="6" id="KW-0472">Membrane</keyword>
<dbReference type="AlphaFoldDB" id="A0A2A4JUC8"/>
<evidence type="ECO:0000256" key="3">
    <source>
        <dbReference type="ARBA" id="ARBA00022692"/>
    </source>
</evidence>
<feature type="compositionally biased region" description="Polar residues" evidence="8">
    <location>
        <begin position="653"/>
        <end position="669"/>
    </location>
</feature>
<feature type="compositionally biased region" description="Basic and acidic residues" evidence="8">
    <location>
        <begin position="606"/>
        <end position="620"/>
    </location>
</feature>
<keyword evidence="4" id="KW-0732">Signal</keyword>
<feature type="compositionally biased region" description="Low complexity" evidence="8">
    <location>
        <begin position="561"/>
        <end position="576"/>
    </location>
</feature>
<evidence type="ECO:0000256" key="2">
    <source>
        <dbReference type="ARBA" id="ARBA00008727"/>
    </source>
</evidence>
<keyword evidence="3" id="KW-0812">Transmembrane</keyword>
<evidence type="ECO:0000256" key="1">
    <source>
        <dbReference type="ARBA" id="ARBA00004479"/>
    </source>
</evidence>
<comment type="caution">
    <text evidence="10">The sequence shown here is derived from an EMBL/GenBank/DDBJ whole genome shotgun (WGS) entry which is preliminary data.</text>
</comment>
<dbReference type="PANTHER" id="PTHR32178:SF6">
    <property type="entry name" value="IG-LIKE DOMAIN-CONTAINING PROTEIN"/>
    <property type="match status" value="1"/>
</dbReference>
<accession>A0A2A4JUC8</accession>
<name>A0A2A4JUC8_HELVI</name>
<evidence type="ECO:0000256" key="5">
    <source>
        <dbReference type="ARBA" id="ARBA00022989"/>
    </source>
</evidence>
<feature type="compositionally biased region" description="Low complexity" evidence="8">
    <location>
        <begin position="584"/>
        <end position="596"/>
    </location>
</feature>
<comment type="similarity">
    <text evidence="2">Belongs to the FAM187 family.</text>
</comment>
<reference evidence="10" key="1">
    <citation type="submission" date="2017-09" db="EMBL/GenBank/DDBJ databases">
        <title>Contemporary evolution of a Lepidopteran species, Heliothis virescens, in response to modern agricultural practices.</title>
        <authorList>
            <person name="Fritz M.L."/>
            <person name="Deyonke A.M."/>
            <person name="Papanicolaou A."/>
            <person name="Micinski S."/>
            <person name="Westbrook J."/>
            <person name="Gould F."/>
        </authorList>
    </citation>
    <scope>NUCLEOTIDE SEQUENCE [LARGE SCALE GENOMIC DNA]</scope>
    <source>
        <strain evidence="10">HvINT-</strain>
        <tissue evidence="10">Whole body</tissue>
    </source>
</reference>
<feature type="domain" description="Ig-like" evidence="9">
    <location>
        <begin position="70"/>
        <end position="147"/>
    </location>
</feature>
<feature type="region of interest" description="Disordered" evidence="8">
    <location>
        <begin position="304"/>
        <end position="498"/>
    </location>
</feature>
<dbReference type="InterPro" id="IPR036179">
    <property type="entry name" value="Ig-like_dom_sf"/>
</dbReference>
<gene>
    <name evidence="10" type="ORF">B5V51_11933</name>
</gene>
<dbReference type="EMBL" id="NWSH01000613">
    <property type="protein sequence ID" value="PCG75298.1"/>
    <property type="molecule type" value="Genomic_DNA"/>
</dbReference>
<evidence type="ECO:0000256" key="4">
    <source>
        <dbReference type="ARBA" id="ARBA00022729"/>
    </source>
</evidence>
<organism evidence="10">
    <name type="scientific">Heliothis virescens</name>
    <name type="common">Tobacco budworm moth</name>
    <dbReference type="NCBI Taxonomy" id="7102"/>
    <lineage>
        <taxon>Eukaryota</taxon>
        <taxon>Metazoa</taxon>
        <taxon>Ecdysozoa</taxon>
        <taxon>Arthropoda</taxon>
        <taxon>Hexapoda</taxon>
        <taxon>Insecta</taxon>
        <taxon>Pterygota</taxon>
        <taxon>Neoptera</taxon>
        <taxon>Endopterygota</taxon>
        <taxon>Lepidoptera</taxon>
        <taxon>Glossata</taxon>
        <taxon>Ditrysia</taxon>
        <taxon>Noctuoidea</taxon>
        <taxon>Noctuidae</taxon>
        <taxon>Heliothinae</taxon>
        <taxon>Heliothis</taxon>
    </lineage>
</organism>
<dbReference type="PANTHER" id="PTHR32178">
    <property type="entry name" value="FAM187"/>
    <property type="match status" value="1"/>
</dbReference>
<evidence type="ECO:0000256" key="6">
    <source>
        <dbReference type="ARBA" id="ARBA00023136"/>
    </source>
</evidence>
<feature type="compositionally biased region" description="Low complexity" evidence="8">
    <location>
        <begin position="414"/>
        <end position="427"/>
    </location>
</feature>
<evidence type="ECO:0000256" key="8">
    <source>
        <dbReference type="SAM" id="MobiDB-lite"/>
    </source>
</evidence>
<comment type="subcellular location">
    <subcellularLocation>
        <location evidence="1">Membrane</location>
        <topology evidence="1">Single-pass type I membrane protein</topology>
    </subcellularLocation>
</comment>
<feature type="compositionally biased region" description="Basic residues" evidence="8">
    <location>
        <begin position="621"/>
        <end position="643"/>
    </location>
</feature>
<protein>
    <recommendedName>
        <fullName evidence="9">Ig-like domain-containing protein</fullName>
    </recommendedName>
</protein>
<feature type="compositionally biased region" description="Basic and acidic residues" evidence="8">
    <location>
        <begin position="670"/>
        <end position="684"/>
    </location>
</feature>
<keyword evidence="7" id="KW-0325">Glycoprotein</keyword>
<feature type="compositionally biased region" description="Basic and acidic residues" evidence="8">
    <location>
        <begin position="428"/>
        <end position="473"/>
    </location>
</feature>